<name>A0A2G8KZN3_STIJA</name>
<keyword evidence="6 9" id="KW-1133">Transmembrane helix</keyword>
<keyword evidence="5" id="KW-0862">Zinc</keyword>
<evidence type="ECO:0000256" key="5">
    <source>
        <dbReference type="ARBA" id="ARBA00022833"/>
    </source>
</evidence>
<evidence type="ECO:0000313" key="12">
    <source>
        <dbReference type="Proteomes" id="UP000230750"/>
    </source>
</evidence>
<dbReference type="PANTHER" id="PTHR16200">
    <property type="entry name" value="RING ZINC FINGER"/>
    <property type="match status" value="1"/>
</dbReference>
<dbReference type="AlphaFoldDB" id="A0A2G8KZN3"/>
<proteinExistence type="predicted"/>
<dbReference type="Proteomes" id="UP000230750">
    <property type="component" value="Unassembled WGS sequence"/>
</dbReference>
<dbReference type="GO" id="GO:0008270">
    <property type="term" value="F:zinc ion binding"/>
    <property type="evidence" value="ECO:0007669"/>
    <property type="project" value="UniProtKB-KW"/>
</dbReference>
<dbReference type="SUPFAM" id="SSF57850">
    <property type="entry name" value="RING/U-box"/>
    <property type="match status" value="1"/>
</dbReference>
<dbReference type="Gene3D" id="3.50.30.30">
    <property type="match status" value="1"/>
</dbReference>
<evidence type="ECO:0000256" key="2">
    <source>
        <dbReference type="ARBA" id="ARBA00022692"/>
    </source>
</evidence>
<evidence type="ECO:0000313" key="11">
    <source>
        <dbReference type="EMBL" id="PIK53370.1"/>
    </source>
</evidence>
<evidence type="ECO:0000259" key="10">
    <source>
        <dbReference type="PROSITE" id="PS50089"/>
    </source>
</evidence>
<dbReference type="InterPro" id="IPR001841">
    <property type="entry name" value="Znf_RING"/>
</dbReference>
<feature type="transmembrane region" description="Helical" evidence="9">
    <location>
        <begin position="21"/>
        <end position="37"/>
    </location>
</feature>
<keyword evidence="7 9" id="KW-0472">Membrane</keyword>
<evidence type="ECO:0000256" key="7">
    <source>
        <dbReference type="ARBA" id="ARBA00023136"/>
    </source>
</evidence>
<gene>
    <name evidence="11" type="ORF">BSL78_09732</name>
</gene>
<dbReference type="OrthoDB" id="8062037at2759"/>
<feature type="transmembrane region" description="Helical" evidence="9">
    <location>
        <begin position="237"/>
        <end position="254"/>
    </location>
</feature>
<dbReference type="PROSITE" id="PS50089">
    <property type="entry name" value="ZF_RING_2"/>
    <property type="match status" value="1"/>
</dbReference>
<accession>A0A2G8KZN3</accession>
<dbReference type="InterPro" id="IPR013083">
    <property type="entry name" value="Znf_RING/FYVE/PHD"/>
</dbReference>
<keyword evidence="12" id="KW-1185">Reference proteome</keyword>
<comment type="subcellular location">
    <subcellularLocation>
        <location evidence="1">Membrane</location>
    </subcellularLocation>
</comment>
<evidence type="ECO:0000256" key="8">
    <source>
        <dbReference type="PROSITE-ProRule" id="PRU00175"/>
    </source>
</evidence>
<feature type="domain" description="RING-type" evidence="10">
    <location>
        <begin position="301"/>
        <end position="342"/>
    </location>
</feature>
<keyword evidence="4 8" id="KW-0863">Zinc-finger</keyword>
<dbReference type="FunFam" id="3.30.40.10:FF:000009">
    <property type="entry name" value="E3 ubiquitin-protein ligase RNF130"/>
    <property type="match status" value="1"/>
</dbReference>
<keyword evidence="3" id="KW-0479">Metal-binding</keyword>
<organism evidence="11 12">
    <name type="scientific">Stichopus japonicus</name>
    <name type="common">Sea cucumber</name>
    <dbReference type="NCBI Taxonomy" id="307972"/>
    <lineage>
        <taxon>Eukaryota</taxon>
        <taxon>Metazoa</taxon>
        <taxon>Echinodermata</taxon>
        <taxon>Eleutherozoa</taxon>
        <taxon>Echinozoa</taxon>
        <taxon>Holothuroidea</taxon>
        <taxon>Aspidochirotacea</taxon>
        <taxon>Aspidochirotida</taxon>
        <taxon>Stichopodidae</taxon>
        <taxon>Apostichopus</taxon>
    </lineage>
</organism>
<dbReference type="Pfam" id="PF13639">
    <property type="entry name" value="zf-RING_2"/>
    <property type="match status" value="1"/>
</dbReference>
<dbReference type="SMART" id="SM00184">
    <property type="entry name" value="RING"/>
    <property type="match status" value="1"/>
</dbReference>
<dbReference type="InterPro" id="IPR051073">
    <property type="entry name" value="ZNRF3_Arkadia_E3_ligases"/>
</dbReference>
<reference evidence="11 12" key="1">
    <citation type="journal article" date="2017" name="PLoS Biol.">
        <title>The sea cucumber genome provides insights into morphological evolution and visceral regeneration.</title>
        <authorList>
            <person name="Zhang X."/>
            <person name="Sun L."/>
            <person name="Yuan J."/>
            <person name="Sun Y."/>
            <person name="Gao Y."/>
            <person name="Zhang L."/>
            <person name="Li S."/>
            <person name="Dai H."/>
            <person name="Hamel J.F."/>
            <person name="Liu C."/>
            <person name="Yu Y."/>
            <person name="Liu S."/>
            <person name="Lin W."/>
            <person name="Guo K."/>
            <person name="Jin S."/>
            <person name="Xu P."/>
            <person name="Storey K.B."/>
            <person name="Huan P."/>
            <person name="Zhang T."/>
            <person name="Zhou Y."/>
            <person name="Zhang J."/>
            <person name="Lin C."/>
            <person name="Li X."/>
            <person name="Xing L."/>
            <person name="Huo D."/>
            <person name="Sun M."/>
            <person name="Wang L."/>
            <person name="Mercier A."/>
            <person name="Li F."/>
            <person name="Yang H."/>
            <person name="Xiang J."/>
        </authorList>
    </citation>
    <scope>NUCLEOTIDE SEQUENCE [LARGE SCALE GENOMIC DNA]</scope>
    <source>
        <strain evidence="11">Shaxun</strain>
        <tissue evidence="11">Muscle</tissue>
    </source>
</reference>
<evidence type="ECO:0000256" key="3">
    <source>
        <dbReference type="ARBA" id="ARBA00022723"/>
    </source>
</evidence>
<evidence type="ECO:0000256" key="9">
    <source>
        <dbReference type="SAM" id="Phobius"/>
    </source>
</evidence>
<dbReference type="STRING" id="307972.A0A2G8KZN3"/>
<dbReference type="GO" id="GO:0016020">
    <property type="term" value="C:membrane"/>
    <property type="evidence" value="ECO:0007669"/>
    <property type="project" value="UniProtKB-SubCell"/>
</dbReference>
<keyword evidence="2 9" id="KW-0812">Transmembrane</keyword>
<evidence type="ECO:0000256" key="4">
    <source>
        <dbReference type="ARBA" id="ARBA00022771"/>
    </source>
</evidence>
<protein>
    <recommendedName>
        <fullName evidence="10">RING-type domain-containing protein</fullName>
    </recommendedName>
</protein>
<dbReference type="Gene3D" id="3.30.40.10">
    <property type="entry name" value="Zinc/RING finger domain, C3HC4 (zinc finger)"/>
    <property type="match status" value="1"/>
</dbReference>
<sequence>MTPAFRLSKISWFRIDIDRSVFAWMVLLSIGIHVVTGDRDAMVQVLASGEGVLGQYSTLGAGDTVVTGILHEVTGNCTKKFVHSILPDEEPIGILFLPEVDESKNHKEPSQSTTCTILDQVKQVMLLGCSALVVLALNPSILKELDGSQTFSKPIVKVSSKQNVELVKKEIKSTHSKKAIIKPIRRKKDESPAVVSVPKLTLWSTCGKSIGGTHREWEGTVCLGVNPFTSPISFSTIWQYVFSLIVSVYVILTFKKTRRPQRLEDVEDSLQRLAKLSVSKMPTRKYKKKKGSLTSQESDNCAICLDEFSKGQVIRMLPCDHHFHCKCVDDWLIKRRTCPLCKMDIVDQRFHCYSNL</sequence>
<evidence type="ECO:0000256" key="1">
    <source>
        <dbReference type="ARBA" id="ARBA00004370"/>
    </source>
</evidence>
<evidence type="ECO:0000256" key="6">
    <source>
        <dbReference type="ARBA" id="ARBA00022989"/>
    </source>
</evidence>
<dbReference type="EMBL" id="MRZV01000290">
    <property type="protein sequence ID" value="PIK53370.1"/>
    <property type="molecule type" value="Genomic_DNA"/>
</dbReference>
<dbReference type="CDD" id="cd16454">
    <property type="entry name" value="RING-H2_PA-TM-RING"/>
    <property type="match status" value="1"/>
</dbReference>
<comment type="caution">
    <text evidence="11">The sequence shown here is derived from an EMBL/GenBank/DDBJ whole genome shotgun (WGS) entry which is preliminary data.</text>
</comment>